<feature type="region of interest" description="Disordered" evidence="2">
    <location>
        <begin position="11"/>
        <end position="43"/>
    </location>
</feature>
<evidence type="ECO:0000313" key="4">
    <source>
        <dbReference type="EMBL" id="MDO6579316.1"/>
    </source>
</evidence>
<protein>
    <submittedName>
        <fullName evidence="4">DUF2058 domain-containing protein</fullName>
    </submittedName>
    <submittedName>
        <fullName evidence="3">Nucleoprotein/polynucleotide-associated enzyme</fullName>
    </submittedName>
</protein>
<dbReference type="EMBL" id="JAUOQI010000018">
    <property type="protein sequence ID" value="MDO6579316.1"/>
    <property type="molecule type" value="Genomic_DNA"/>
</dbReference>
<evidence type="ECO:0000256" key="1">
    <source>
        <dbReference type="SAM" id="Coils"/>
    </source>
</evidence>
<evidence type="ECO:0000313" key="6">
    <source>
        <dbReference type="Proteomes" id="UP001170717"/>
    </source>
</evidence>
<keyword evidence="1" id="KW-0175">Coiled coil</keyword>
<accession>A0AAW7Z8G6</accession>
<dbReference type="Pfam" id="PF09831">
    <property type="entry name" value="DUF2058"/>
    <property type="match status" value="1"/>
</dbReference>
<organism evidence="4 6">
    <name type="scientific">Alteromonas stellipolaris</name>
    <dbReference type="NCBI Taxonomy" id="233316"/>
    <lineage>
        <taxon>Bacteria</taxon>
        <taxon>Pseudomonadati</taxon>
        <taxon>Pseudomonadota</taxon>
        <taxon>Gammaproteobacteria</taxon>
        <taxon>Alteromonadales</taxon>
        <taxon>Alteromonadaceae</taxon>
        <taxon>Alteromonas/Salinimonas group</taxon>
        <taxon>Alteromonas</taxon>
    </lineage>
</organism>
<feature type="compositionally biased region" description="Basic residues" evidence="2">
    <location>
        <begin position="25"/>
        <end position="34"/>
    </location>
</feature>
<gene>
    <name evidence="3" type="ORF">AVL57_08115</name>
    <name evidence="4" type="ORF">Q4527_18105</name>
</gene>
<reference evidence="3 5" key="1">
    <citation type="submission" date="2015-12" db="EMBL/GenBank/DDBJ databases">
        <title>Intraspecies pangenome expansion in the marine bacterium Alteromonas.</title>
        <authorList>
            <person name="Lopez-Perez M."/>
            <person name="Rodriguez-Valera F."/>
        </authorList>
    </citation>
    <scope>NUCLEOTIDE SEQUENCE [LARGE SCALE GENOMIC DNA]</scope>
    <source>
        <strain evidence="3 5">LMG 21861</strain>
    </source>
</reference>
<keyword evidence="5" id="KW-1185">Reference proteome</keyword>
<name>A0AAW7Z8G6_9ALTE</name>
<dbReference type="InterPro" id="IPR018636">
    <property type="entry name" value="DUF2058"/>
</dbReference>
<evidence type="ECO:0000313" key="3">
    <source>
        <dbReference type="EMBL" id="AMJ73948.1"/>
    </source>
</evidence>
<dbReference type="EMBL" id="CP013926">
    <property type="protein sequence ID" value="AMJ73948.1"/>
    <property type="molecule type" value="Genomic_DNA"/>
</dbReference>
<dbReference type="RefSeq" id="WP_057792409.1">
    <property type="nucleotide sequence ID" value="NZ_CANLMS010000003.1"/>
</dbReference>
<proteinExistence type="predicted"/>
<reference evidence="4" key="2">
    <citation type="submission" date="2023-07" db="EMBL/GenBank/DDBJ databases">
        <title>Genome content predicts the carbon catabolic preferences of heterotrophic bacteria.</title>
        <authorList>
            <person name="Gralka M."/>
        </authorList>
    </citation>
    <scope>NUCLEOTIDE SEQUENCE</scope>
    <source>
        <strain evidence="4">F2M12</strain>
    </source>
</reference>
<sequence length="183" mass="20770">MASLQEQLLKAGIADKGSAKQARAEKRKKNKQKTKNNQGVVDEATIAAQKAAEEKKARSRELNQLQQQEREKRSIAAQVRQLIDVNKQPRKGDTVLNFTHDNVVKRMYVSAEMHKQVTKGRLTVVILGDAYELVPTPVADKIAQRDDSFIIYRADLDTSDNDGKEEAQDDWYADYDIPDDLTW</sequence>
<dbReference type="GeneID" id="83257650"/>
<dbReference type="KEGG" id="asq:AVL57_08115"/>
<dbReference type="Proteomes" id="UP001170717">
    <property type="component" value="Unassembled WGS sequence"/>
</dbReference>
<evidence type="ECO:0000313" key="5">
    <source>
        <dbReference type="Proteomes" id="UP000056750"/>
    </source>
</evidence>
<evidence type="ECO:0000256" key="2">
    <source>
        <dbReference type="SAM" id="MobiDB-lite"/>
    </source>
</evidence>
<dbReference type="Proteomes" id="UP000056750">
    <property type="component" value="Chromosome"/>
</dbReference>
<dbReference type="AlphaFoldDB" id="A0AAW7Z8G6"/>
<feature type="coiled-coil region" evidence="1">
    <location>
        <begin position="48"/>
        <end position="85"/>
    </location>
</feature>